<evidence type="ECO:0000313" key="3">
    <source>
        <dbReference type="Proteomes" id="UP001176517"/>
    </source>
</evidence>
<name>A0AAN6GKD3_9BASI</name>
<feature type="region of interest" description="Disordered" evidence="1">
    <location>
        <begin position="241"/>
        <end position="273"/>
    </location>
</feature>
<dbReference type="GO" id="GO:0005743">
    <property type="term" value="C:mitochondrial inner membrane"/>
    <property type="evidence" value="ECO:0007669"/>
    <property type="project" value="TreeGrafter"/>
</dbReference>
<feature type="compositionally biased region" description="Basic and acidic residues" evidence="1">
    <location>
        <begin position="316"/>
        <end position="335"/>
    </location>
</feature>
<dbReference type="GO" id="GO:0006813">
    <property type="term" value="P:potassium ion transport"/>
    <property type="evidence" value="ECO:0007669"/>
    <property type="project" value="TreeGrafter"/>
</dbReference>
<evidence type="ECO:0008006" key="4">
    <source>
        <dbReference type="Google" id="ProtNLM"/>
    </source>
</evidence>
<protein>
    <recommendedName>
        <fullName evidence="4">Mitochondrial K+-H+ exchange-related-domain-containing protein</fullName>
    </recommendedName>
</protein>
<accession>A0AAN6GKD3</accession>
<comment type="caution">
    <text evidence="2">The sequence shown here is derived from an EMBL/GenBank/DDBJ whole genome shotgun (WGS) entry which is preliminary data.</text>
</comment>
<keyword evidence="3" id="KW-1185">Reference proteome</keyword>
<dbReference type="AlphaFoldDB" id="A0AAN6GKD3"/>
<dbReference type="PANTHER" id="PTHR28062:SF1">
    <property type="entry name" value="TRANSMEMBRANE PROTEIN"/>
    <property type="match status" value="1"/>
</dbReference>
<dbReference type="InterPro" id="IPR018786">
    <property type="entry name" value="Mit_KHE1"/>
</dbReference>
<dbReference type="EMBL" id="JAPDMZ010000229">
    <property type="protein sequence ID" value="KAK0545485.1"/>
    <property type="molecule type" value="Genomic_DNA"/>
</dbReference>
<organism evidence="2 3">
    <name type="scientific">Tilletia horrida</name>
    <dbReference type="NCBI Taxonomy" id="155126"/>
    <lineage>
        <taxon>Eukaryota</taxon>
        <taxon>Fungi</taxon>
        <taxon>Dikarya</taxon>
        <taxon>Basidiomycota</taxon>
        <taxon>Ustilaginomycotina</taxon>
        <taxon>Exobasidiomycetes</taxon>
        <taxon>Tilletiales</taxon>
        <taxon>Tilletiaceae</taxon>
        <taxon>Tilletia</taxon>
    </lineage>
</organism>
<feature type="region of interest" description="Disordered" evidence="1">
    <location>
        <begin position="312"/>
        <end position="335"/>
    </location>
</feature>
<reference evidence="2" key="1">
    <citation type="journal article" date="2023" name="PhytoFront">
        <title>Draft Genome Resources of Seven Strains of Tilletia horrida, Causal Agent of Kernel Smut of Rice.</title>
        <authorList>
            <person name="Khanal S."/>
            <person name="Antony Babu S."/>
            <person name="Zhou X.G."/>
        </authorList>
    </citation>
    <scope>NUCLEOTIDE SEQUENCE</scope>
    <source>
        <strain evidence="2">TX6</strain>
    </source>
</reference>
<dbReference type="GO" id="GO:1902600">
    <property type="term" value="P:proton transmembrane transport"/>
    <property type="evidence" value="ECO:0007669"/>
    <property type="project" value="TreeGrafter"/>
</dbReference>
<evidence type="ECO:0000256" key="1">
    <source>
        <dbReference type="SAM" id="MobiDB-lite"/>
    </source>
</evidence>
<gene>
    <name evidence="2" type="ORF">OC846_005650</name>
</gene>
<proteinExistence type="predicted"/>
<evidence type="ECO:0000313" key="2">
    <source>
        <dbReference type="EMBL" id="KAK0545485.1"/>
    </source>
</evidence>
<dbReference type="PANTHER" id="PTHR28062">
    <property type="entry name" value="K+-H+ EXCHANGE-LIKE PROTEIN"/>
    <property type="match status" value="1"/>
</dbReference>
<sequence>MRLIAVPLARLRPGSQPVSTFLAQRAPIVLPPKSQTKPDDPVKKLPLASRLSARASAFWMSLGDPNAKSTFDWKKRTYRLGEGIMDRIEYEEWALKGIDPALAPSLKHPTSHQTDADESADSVSDQVNVPLLYPPSLLKPQPLLRSLQTLASHRTPHHRKWMWVCLIGAPLTAPFALVPVIPNLPFFYLAWRAWSHWKAYQSSAYLSELIAQNRLVPTASKELDNVYNSLDNVPRIVHPKMDESASEPAEATQPSPSRPADSEKSQEAVTRPELLLTSMEQIQQIITALEIDEKLGLKTDLRRAMEQTLKLLQKGETAKLEAADSQHVDTEKKTE</sequence>
<dbReference type="Proteomes" id="UP001176517">
    <property type="component" value="Unassembled WGS sequence"/>
</dbReference>
<dbReference type="Pfam" id="PF10173">
    <property type="entry name" value="Mit_KHE1"/>
    <property type="match status" value="1"/>
</dbReference>